<dbReference type="PANTHER" id="PTHR30509">
    <property type="entry name" value="P-HYDROXYBENZOIC ACID EFFLUX PUMP SUBUNIT-RELATED"/>
    <property type="match status" value="1"/>
</dbReference>
<reference evidence="8 9" key="1">
    <citation type="submission" date="2019-02" db="EMBL/GenBank/DDBJ databases">
        <title>Dyella amyloliquefaciens sp. nov., isolated from forest soil.</title>
        <authorList>
            <person name="Gao Z.-H."/>
            <person name="Qiu L.-H."/>
        </authorList>
    </citation>
    <scope>NUCLEOTIDE SEQUENCE [LARGE SCALE GENOMIC DNA]</scope>
    <source>
        <strain evidence="8 9">KACC 12747</strain>
    </source>
</reference>
<keyword evidence="3" id="KW-1003">Cell membrane</keyword>
<evidence type="ECO:0000313" key="9">
    <source>
        <dbReference type="Proteomes" id="UP000291822"/>
    </source>
</evidence>
<dbReference type="GO" id="GO:0022857">
    <property type="term" value="F:transmembrane transporter activity"/>
    <property type="evidence" value="ECO:0007669"/>
    <property type="project" value="InterPro"/>
</dbReference>
<dbReference type="GO" id="GO:0005886">
    <property type="term" value="C:plasma membrane"/>
    <property type="evidence" value="ECO:0007669"/>
    <property type="project" value="UniProtKB-SubCell"/>
</dbReference>
<keyword evidence="4 7" id="KW-0812">Transmembrane</keyword>
<accession>A0A4R0YLE1</accession>
<evidence type="ECO:0000256" key="5">
    <source>
        <dbReference type="ARBA" id="ARBA00022989"/>
    </source>
</evidence>
<sequence length="665" mass="72537">MTARGTIFGINSYLAGLSALFIAFCFQLPNPWWSLLTVFFTSQPGHEGGVWAKAIFRLAGTVLGLAVALVVLPNLVNEPEVLIACLALWLGVCLSVSLLDRTPRSYIAMLAGYTTILISFPIIDTPGNIFDTAIARTEEILVGVICAATAHGALFPRRSHDVIDGRISACLTDASSWSLNALRGGPGSKLKRSHYAAAVADLAIVSSTFGYEAPYGRNQVRVVQSLAERLASLLPLLDGIEDRTLLLTTRATLDRDLQGLLAGLERCIASGEIGDSGWESFRQTCTTLIEEESNAEWSHLARCGLLARLRELAQAWYDCLVLVDAFRQPERPPGRTVKRLMKEAKAFQLHFDPLFALWSGATAALAVLISGYLAIATQWNSGTIAIGITAVVSCLYATFDDPTPLLRKSLLLTFAAIPIGFVYVFGILPAIDGFVELACVLFPLLFICGYWISAPQSMVTGLIMLINTTSIMSLQAYYTGNFESFWNQSIASIIGITVSLATIQSVRIVATSTAVDRIVRRGWRELADMAAGGSIRYRHFAMRMLDRVGLLATRASPQSSAALNGLRDLRLGVNLGELAVASREFASADRARLSEFRTRLARFVRRRIRGHVEHPKTLLLERDLDDLRLVVVSMKDATNRVRAITALTGIRNGLALMEQSIRDAA</sequence>
<feature type="transmembrane region" description="Helical" evidence="7">
    <location>
        <begin position="459"/>
        <end position="478"/>
    </location>
</feature>
<name>A0A4R0YLE1_9GAMM</name>
<dbReference type="AlphaFoldDB" id="A0A4R0YLE1"/>
<feature type="transmembrane region" description="Helical" evidence="7">
    <location>
        <begin position="410"/>
        <end position="428"/>
    </location>
</feature>
<dbReference type="InterPro" id="IPR006726">
    <property type="entry name" value="PHBA_efflux_AaeB/fusaric-R"/>
</dbReference>
<evidence type="ECO:0000256" key="3">
    <source>
        <dbReference type="ARBA" id="ARBA00022475"/>
    </source>
</evidence>
<dbReference type="RefSeq" id="WP_131406912.1">
    <property type="nucleotide sequence ID" value="NZ_SJTG01000002.1"/>
</dbReference>
<evidence type="ECO:0000256" key="4">
    <source>
        <dbReference type="ARBA" id="ARBA00022692"/>
    </source>
</evidence>
<gene>
    <name evidence="8" type="ORF">EZM97_11890</name>
</gene>
<dbReference type="EMBL" id="SJTG01000002">
    <property type="protein sequence ID" value="TCI09659.1"/>
    <property type="molecule type" value="Genomic_DNA"/>
</dbReference>
<feature type="transmembrane region" description="Helical" evidence="7">
    <location>
        <begin position="50"/>
        <end position="72"/>
    </location>
</feature>
<feature type="transmembrane region" description="Helical" evidence="7">
    <location>
        <begin position="434"/>
        <end position="452"/>
    </location>
</feature>
<dbReference type="PANTHER" id="PTHR30509:SF9">
    <property type="entry name" value="MULTIDRUG RESISTANCE PROTEIN MDTO"/>
    <property type="match status" value="1"/>
</dbReference>
<evidence type="ECO:0000256" key="7">
    <source>
        <dbReference type="SAM" id="Phobius"/>
    </source>
</evidence>
<dbReference type="Pfam" id="PF04632">
    <property type="entry name" value="FUSC"/>
    <property type="match status" value="1"/>
</dbReference>
<feature type="transmembrane region" description="Helical" evidence="7">
    <location>
        <begin position="105"/>
        <end position="123"/>
    </location>
</feature>
<proteinExistence type="predicted"/>
<keyword evidence="6 7" id="KW-0472">Membrane</keyword>
<dbReference type="Proteomes" id="UP000291822">
    <property type="component" value="Unassembled WGS sequence"/>
</dbReference>
<comment type="caution">
    <text evidence="8">The sequence shown here is derived from an EMBL/GenBank/DDBJ whole genome shotgun (WGS) entry which is preliminary data.</text>
</comment>
<feature type="transmembrane region" description="Helical" evidence="7">
    <location>
        <begin position="355"/>
        <end position="375"/>
    </location>
</feature>
<feature type="transmembrane region" description="Helical" evidence="7">
    <location>
        <begin position="12"/>
        <end position="30"/>
    </location>
</feature>
<evidence type="ECO:0000256" key="2">
    <source>
        <dbReference type="ARBA" id="ARBA00022448"/>
    </source>
</evidence>
<keyword evidence="5 7" id="KW-1133">Transmembrane helix</keyword>
<protein>
    <submittedName>
        <fullName evidence="8">FUSC family protein</fullName>
    </submittedName>
</protein>
<evidence type="ECO:0000256" key="1">
    <source>
        <dbReference type="ARBA" id="ARBA00004651"/>
    </source>
</evidence>
<evidence type="ECO:0000313" key="8">
    <source>
        <dbReference type="EMBL" id="TCI09659.1"/>
    </source>
</evidence>
<feature type="transmembrane region" description="Helical" evidence="7">
    <location>
        <begin position="490"/>
        <end position="510"/>
    </location>
</feature>
<evidence type="ECO:0000256" key="6">
    <source>
        <dbReference type="ARBA" id="ARBA00023136"/>
    </source>
</evidence>
<feature type="transmembrane region" description="Helical" evidence="7">
    <location>
        <begin position="81"/>
        <end position="99"/>
    </location>
</feature>
<keyword evidence="9" id="KW-1185">Reference proteome</keyword>
<organism evidence="8 9">
    <name type="scientific">Dyella soli</name>
    <dbReference type="NCBI Taxonomy" id="522319"/>
    <lineage>
        <taxon>Bacteria</taxon>
        <taxon>Pseudomonadati</taxon>
        <taxon>Pseudomonadota</taxon>
        <taxon>Gammaproteobacteria</taxon>
        <taxon>Lysobacterales</taxon>
        <taxon>Rhodanobacteraceae</taxon>
        <taxon>Dyella</taxon>
    </lineage>
</organism>
<keyword evidence="2" id="KW-0813">Transport</keyword>
<feature type="transmembrane region" description="Helical" evidence="7">
    <location>
        <begin position="381"/>
        <end position="398"/>
    </location>
</feature>
<comment type="subcellular location">
    <subcellularLocation>
        <location evidence="1">Cell membrane</location>
        <topology evidence="1">Multi-pass membrane protein</topology>
    </subcellularLocation>
</comment>